<proteinExistence type="predicted"/>
<sequence>MRLDRLTAAAARPGPTVRVAGHLGELLQGRLGPDGPLALVTLPCPSLAAEVHWHAGRLALHQPGARLLTLPVLRRLCAAAGVSPHGRFRLTADMPPGGGAGASTAARVAVLRAAGVTDEDRIARACLDSEGASDPLMFTDPGRMLWASRMGRVLDRLPPLPRMDIVGGFLGPACRTDPADLRFPDISDLVADWRGANLARLAVLASESAARCLALRGPAHDPTPALAARLGALGWAIGHTGPARALIFPPGQAPLPAEGMLRAAGFSLITRFGIGGPSPA</sequence>
<name>A0A285CMU4_9RHOB</name>
<gene>
    <name evidence="1" type="ORF">SAMN05878503_102328</name>
</gene>
<dbReference type="GO" id="GO:0016301">
    <property type="term" value="F:kinase activity"/>
    <property type="evidence" value="ECO:0007669"/>
    <property type="project" value="UniProtKB-KW"/>
</dbReference>
<dbReference type="AlphaFoldDB" id="A0A285CMU4"/>
<protein>
    <submittedName>
        <fullName evidence="1">Threonine kinase</fullName>
    </submittedName>
</protein>
<keyword evidence="2" id="KW-1185">Reference proteome</keyword>
<evidence type="ECO:0000313" key="2">
    <source>
        <dbReference type="Proteomes" id="UP000219467"/>
    </source>
</evidence>
<reference evidence="2" key="1">
    <citation type="submission" date="2017-08" db="EMBL/GenBank/DDBJ databases">
        <authorList>
            <person name="Varghese N."/>
            <person name="Submissions S."/>
        </authorList>
    </citation>
    <scope>NUCLEOTIDE SEQUENCE [LARGE SCALE GENOMIC DNA]</scope>
    <source>
        <strain evidence="2">JA234</strain>
    </source>
</reference>
<accession>A0A285CMU4</accession>
<dbReference type="OrthoDB" id="7687262at2"/>
<dbReference type="SUPFAM" id="SSF54211">
    <property type="entry name" value="Ribosomal protein S5 domain 2-like"/>
    <property type="match status" value="1"/>
</dbReference>
<evidence type="ECO:0000313" key="1">
    <source>
        <dbReference type="EMBL" id="SNX68880.1"/>
    </source>
</evidence>
<dbReference type="EMBL" id="OAOQ01000002">
    <property type="protein sequence ID" value="SNX68880.1"/>
    <property type="molecule type" value="Genomic_DNA"/>
</dbReference>
<keyword evidence="1" id="KW-0808">Transferase</keyword>
<organism evidence="1 2">
    <name type="scientific">Cereibacter ovatus</name>
    <dbReference type="NCBI Taxonomy" id="439529"/>
    <lineage>
        <taxon>Bacteria</taxon>
        <taxon>Pseudomonadati</taxon>
        <taxon>Pseudomonadota</taxon>
        <taxon>Alphaproteobacteria</taxon>
        <taxon>Rhodobacterales</taxon>
        <taxon>Paracoccaceae</taxon>
        <taxon>Cereibacter</taxon>
    </lineage>
</organism>
<keyword evidence="1" id="KW-0418">Kinase</keyword>
<dbReference type="InterPro" id="IPR020568">
    <property type="entry name" value="Ribosomal_Su5_D2-typ_SF"/>
</dbReference>
<dbReference type="Proteomes" id="UP000219467">
    <property type="component" value="Unassembled WGS sequence"/>
</dbReference>
<dbReference type="RefSeq" id="WP_097029346.1">
    <property type="nucleotide sequence ID" value="NZ_OAOQ01000002.1"/>
</dbReference>